<sequence length="186" mass="20081">MIQQKAFNKTLLAALVAAGMTVSGSAMAAPQGLYSADELTDAEVFSPQSGDEAIGEVEDILLDEDMKVRAIVVDTSNLLDLGARQYVIDTGKFTVETRNDDDLDDLEYRVNVDMTEEEITQQPEYDNDWWAQTKKSAASAWEDTKQGAQSAWESTKAATSDALTSAGQAIESAGDKTEQATDEAAN</sequence>
<evidence type="ECO:0000313" key="4">
    <source>
        <dbReference type="EMBL" id="QEA39131.1"/>
    </source>
</evidence>
<dbReference type="RefSeq" id="WP_147184186.1">
    <property type="nucleotide sequence ID" value="NZ_CP042382.1"/>
</dbReference>
<evidence type="ECO:0000256" key="1">
    <source>
        <dbReference type="SAM" id="MobiDB-lite"/>
    </source>
</evidence>
<organism evidence="4 5">
    <name type="scientific">Pistricoccus aurantiacus</name>
    <dbReference type="NCBI Taxonomy" id="1883414"/>
    <lineage>
        <taxon>Bacteria</taxon>
        <taxon>Pseudomonadati</taxon>
        <taxon>Pseudomonadota</taxon>
        <taxon>Gammaproteobacteria</taxon>
        <taxon>Oceanospirillales</taxon>
        <taxon>Halomonadaceae</taxon>
        <taxon>Pistricoccus</taxon>
    </lineage>
</organism>
<dbReference type="EMBL" id="CP042382">
    <property type="protein sequence ID" value="QEA39131.1"/>
    <property type="molecule type" value="Genomic_DNA"/>
</dbReference>
<name>A0A5B8SS56_9GAMM</name>
<dbReference type="SUPFAM" id="SSF50346">
    <property type="entry name" value="PRC-barrel domain"/>
    <property type="match status" value="1"/>
</dbReference>
<dbReference type="Proteomes" id="UP000321272">
    <property type="component" value="Chromosome"/>
</dbReference>
<keyword evidence="5" id="KW-1185">Reference proteome</keyword>
<evidence type="ECO:0000259" key="3">
    <source>
        <dbReference type="Pfam" id="PF05239"/>
    </source>
</evidence>
<accession>A0A5B8SS56</accession>
<reference evidence="4 5" key="1">
    <citation type="submission" date="2019-06" db="EMBL/GenBank/DDBJ databases">
        <title>Genome analyses of bacteria isolated from kimchi.</title>
        <authorList>
            <person name="Lee S."/>
            <person name="Ahn S."/>
            <person name="Roh S."/>
        </authorList>
    </citation>
    <scope>NUCLEOTIDE SEQUENCE [LARGE SCALE GENOMIC DNA]</scope>
    <source>
        <strain evidence="4 5">CBA4606</strain>
    </source>
</reference>
<feature type="chain" id="PRO_5022821708" evidence="2">
    <location>
        <begin position="29"/>
        <end position="186"/>
    </location>
</feature>
<protein>
    <submittedName>
        <fullName evidence="4">PRC-barrel domain containing protein</fullName>
    </submittedName>
</protein>
<dbReference type="InterPro" id="IPR011033">
    <property type="entry name" value="PRC_barrel-like_sf"/>
</dbReference>
<feature type="region of interest" description="Disordered" evidence="1">
    <location>
        <begin position="136"/>
        <end position="186"/>
    </location>
</feature>
<dbReference type="AlphaFoldDB" id="A0A5B8SS56"/>
<keyword evidence="2" id="KW-0732">Signal</keyword>
<dbReference type="InterPro" id="IPR027275">
    <property type="entry name" value="PRC-brl_dom"/>
</dbReference>
<feature type="domain" description="PRC-barrel" evidence="3">
    <location>
        <begin position="34"/>
        <end position="91"/>
    </location>
</feature>
<dbReference type="KEGG" id="paur:FGL86_08625"/>
<dbReference type="Gene3D" id="2.30.30.240">
    <property type="entry name" value="PRC-barrel domain"/>
    <property type="match status" value="1"/>
</dbReference>
<proteinExistence type="predicted"/>
<gene>
    <name evidence="4" type="ORF">FGL86_08625</name>
</gene>
<dbReference type="Pfam" id="PF05239">
    <property type="entry name" value="PRC"/>
    <property type="match status" value="1"/>
</dbReference>
<dbReference type="OrthoDB" id="6182585at2"/>
<feature type="signal peptide" evidence="2">
    <location>
        <begin position="1"/>
        <end position="28"/>
    </location>
</feature>
<evidence type="ECO:0000313" key="5">
    <source>
        <dbReference type="Proteomes" id="UP000321272"/>
    </source>
</evidence>
<feature type="compositionally biased region" description="Polar residues" evidence="1">
    <location>
        <begin position="146"/>
        <end position="167"/>
    </location>
</feature>
<evidence type="ECO:0000256" key="2">
    <source>
        <dbReference type="SAM" id="SignalP"/>
    </source>
</evidence>